<dbReference type="Gene3D" id="1.25.10.10">
    <property type="entry name" value="Leucine-rich Repeat Variant"/>
    <property type="match status" value="1"/>
</dbReference>
<evidence type="ECO:0000256" key="3">
    <source>
        <dbReference type="SAM" id="MobiDB-lite"/>
    </source>
</evidence>
<dbReference type="InterPro" id="IPR011989">
    <property type="entry name" value="ARM-like"/>
</dbReference>
<dbReference type="InterPro" id="IPR021133">
    <property type="entry name" value="HEAT_type_2"/>
</dbReference>
<evidence type="ECO:0000313" key="5">
    <source>
        <dbReference type="Proteomes" id="UP000253551"/>
    </source>
</evidence>
<sequence>MNAPPSFNKEDDNKPHMPQNTFAPMIIDFLLDQNTTLASITQQSVVAVATELADTPKDSDRYRLNHDILNYEIFDGIVVQLIHIFKGKETKEDEEEEGITGKDSPTITPDTLVTNNSSIQLNGVKDTTNKAKKEELITNNDLSIEISSGTNVLLKNYDNGGVNLAKMSCLMLVSALAQAFGSNEFTEQVLPIIESLVADSMLYVRKEAAAAIGNVALVAPPSVVVKRLLPLYLTLSVDTIWHVRKSCVFTLPLLCEALPYEIKKKVAVDSVELFKNDASRNVRNSLSDIMGELISKFLPPDWKETGRSGDVPKPLLEFFISLGNTTVSNANQMFKVDTERIHSCAYNFPAVVLTAGRDYWDSHFKDTYLVLTKNYQLKVRRTFAYSLHEIARVIGPERTERDLVQIFALYLMDLDDVKQGVLEHLFDFLSVLDVSSRNEYIPILAEVWDGVMNNWHLRNILTSQLRDIAMLFDASRVVEHILPLAIRTCHDEYAGVRETGVDIFPTILDIVKRTVDEGGENLSFIGDENVEEEEDQFIQKQKYALALLSHVMEKLDELVRLPGYRTRLIPTDFASFFLPRIALLAKDPVVNVRIAVSKAMQTLCSIDGYKQDLEAIAYLDEVALEENSSPCQMLQDILHYLSTDEDSDVRFYISEFVSEKLVEDLQITSTRENDWVQTEATNKKQAEFVSSPPDLPAHLILPSAHSQEYSNNDPMMTDAEKTIESVALSPKEVFDALSEDYMDETASVESPMEIVEDNDINDTKEGHSVMLHSKMNDQEVSSFPQDSVSIEDHDYDGDLIMIGEYDATCSEKESTEVKEKAQHVFLSKITAHVVISSPQSTPAKMAVLSSNEA</sequence>
<dbReference type="EMBL" id="PJQM01003439">
    <property type="protein sequence ID" value="RCH88886.1"/>
    <property type="molecule type" value="Genomic_DNA"/>
</dbReference>
<dbReference type="Proteomes" id="UP000253551">
    <property type="component" value="Unassembled WGS sequence"/>
</dbReference>
<accession>A0A367JG73</accession>
<evidence type="ECO:0000256" key="2">
    <source>
        <dbReference type="PROSITE-ProRule" id="PRU00103"/>
    </source>
</evidence>
<dbReference type="PROSITE" id="PS50077">
    <property type="entry name" value="HEAT_REPEAT"/>
    <property type="match status" value="1"/>
</dbReference>
<keyword evidence="5" id="KW-1185">Reference proteome</keyword>
<name>A0A367JG73_RHIST</name>
<feature type="repeat" description="HEAT" evidence="2">
    <location>
        <begin position="189"/>
        <end position="227"/>
    </location>
</feature>
<feature type="region of interest" description="Disordered" evidence="3">
    <location>
        <begin position="90"/>
        <end position="109"/>
    </location>
</feature>
<gene>
    <name evidence="4" type="primary">PPP4R1_2</name>
    <name evidence="4" type="ORF">CU098_003873</name>
</gene>
<dbReference type="PANTHER" id="PTHR10648:SF1">
    <property type="entry name" value="SERINE_THREONINE-PROTEIN PHOSPHATASE 4 REGULATORY SUBUNIT 1"/>
    <property type="match status" value="1"/>
</dbReference>
<dbReference type="STRING" id="4846.A0A367JG73"/>
<dbReference type="InterPro" id="IPR016024">
    <property type="entry name" value="ARM-type_fold"/>
</dbReference>
<evidence type="ECO:0000256" key="1">
    <source>
        <dbReference type="ARBA" id="ARBA00022737"/>
    </source>
</evidence>
<keyword evidence="1" id="KW-0677">Repeat</keyword>
<protein>
    <submittedName>
        <fullName evidence="4">Serine/threonine-protein phosphatase 4 regulatory subunit 1</fullName>
    </submittedName>
</protein>
<dbReference type="GO" id="GO:0019888">
    <property type="term" value="F:protein phosphatase regulator activity"/>
    <property type="evidence" value="ECO:0007669"/>
    <property type="project" value="TreeGrafter"/>
</dbReference>
<dbReference type="GO" id="GO:0005737">
    <property type="term" value="C:cytoplasm"/>
    <property type="evidence" value="ECO:0007669"/>
    <property type="project" value="TreeGrafter"/>
</dbReference>
<evidence type="ECO:0000313" key="4">
    <source>
        <dbReference type="EMBL" id="RCH88886.1"/>
    </source>
</evidence>
<dbReference type="InterPro" id="IPR051023">
    <property type="entry name" value="PP2A_Regulatory_Subunit_A"/>
</dbReference>
<organism evidence="4 5">
    <name type="scientific">Rhizopus stolonifer</name>
    <name type="common">Rhizopus nigricans</name>
    <dbReference type="NCBI Taxonomy" id="4846"/>
    <lineage>
        <taxon>Eukaryota</taxon>
        <taxon>Fungi</taxon>
        <taxon>Fungi incertae sedis</taxon>
        <taxon>Mucoromycota</taxon>
        <taxon>Mucoromycotina</taxon>
        <taxon>Mucoromycetes</taxon>
        <taxon>Mucorales</taxon>
        <taxon>Mucorineae</taxon>
        <taxon>Rhizopodaceae</taxon>
        <taxon>Rhizopus</taxon>
    </lineage>
</organism>
<dbReference type="SUPFAM" id="SSF48371">
    <property type="entry name" value="ARM repeat"/>
    <property type="match status" value="1"/>
</dbReference>
<dbReference type="AlphaFoldDB" id="A0A367JG73"/>
<dbReference type="OrthoDB" id="340346at2759"/>
<dbReference type="PANTHER" id="PTHR10648">
    <property type="entry name" value="SERINE/THREONINE-PROTEIN PHOSPHATASE PP2A 65 KDA REGULATORY SUBUNIT"/>
    <property type="match status" value="1"/>
</dbReference>
<comment type="caution">
    <text evidence="4">The sequence shown here is derived from an EMBL/GenBank/DDBJ whole genome shotgun (WGS) entry which is preliminary data.</text>
</comment>
<proteinExistence type="predicted"/>
<reference evidence="4 5" key="1">
    <citation type="journal article" date="2018" name="G3 (Bethesda)">
        <title>Phylogenetic and Phylogenomic Definition of Rhizopus Species.</title>
        <authorList>
            <person name="Gryganskyi A.P."/>
            <person name="Golan J."/>
            <person name="Dolatabadi S."/>
            <person name="Mondo S."/>
            <person name="Robb S."/>
            <person name="Idnurm A."/>
            <person name="Muszewska A."/>
            <person name="Steczkiewicz K."/>
            <person name="Masonjones S."/>
            <person name="Liao H.L."/>
            <person name="Gajdeczka M.T."/>
            <person name="Anike F."/>
            <person name="Vuek A."/>
            <person name="Anishchenko I.M."/>
            <person name="Voigt K."/>
            <person name="de Hoog G.S."/>
            <person name="Smith M.E."/>
            <person name="Heitman J."/>
            <person name="Vilgalys R."/>
            <person name="Stajich J.E."/>
        </authorList>
    </citation>
    <scope>NUCLEOTIDE SEQUENCE [LARGE SCALE GENOMIC DNA]</scope>
    <source>
        <strain evidence="4 5">LSU 92-RS-03</strain>
    </source>
</reference>